<accession>A0ABT7CWZ4</accession>
<keyword evidence="2" id="KW-1185">Reference proteome</keyword>
<organism evidence="1 2">
    <name type="scientific">Xanthocytophaga flava</name>
    <dbReference type="NCBI Taxonomy" id="3048013"/>
    <lineage>
        <taxon>Bacteria</taxon>
        <taxon>Pseudomonadati</taxon>
        <taxon>Bacteroidota</taxon>
        <taxon>Cytophagia</taxon>
        <taxon>Cytophagales</taxon>
        <taxon>Rhodocytophagaceae</taxon>
        <taxon>Xanthocytophaga</taxon>
    </lineage>
</organism>
<evidence type="ECO:0000313" key="2">
    <source>
        <dbReference type="Proteomes" id="UP001228581"/>
    </source>
</evidence>
<gene>
    <name evidence="1" type="ORF">QNI19_35460</name>
</gene>
<evidence type="ECO:0000313" key="1">
    <source>
        <dbReference type="EMBL" id="MDJ1498288.1"/>
    </source>
</evidence>
<sequence>MEHLYKQYLSESKDIRVEKGIVLIADMSGYTKFVTSICIEAGRYITRELLSVILQANQMGMDISEIEGDAILFYKFVQKPSVGTIVRQYEAMLNSFNAKLKEIETVIGHTLNLSLKLIAHYGTFSEYTIGTFKKLYGEPIIKTHALLKWCKEQYLCSTDQLSCTTTGTSTTTGKGK</sequence>
<dbReference type="Pfam" id="PF10851">
    <property type="entry name" value="DUF2652"/>
    <property type="match status" value="1"/>
</dbReference>
<comment type="caution">
    <text evidence="1">The sequence shown here is derived from an EMBL/GenBank/DDBJ whole genome shotgun (WGS) entry which is preliminary data.</text>
</comment>
<dbReference type="RefSeq" id="WP_314004590.1">
    <property type="nucleotide sequence ID" value="NZ_JASJOT010000043.1"/>
</dbReference>
<dbReference type="Proteomes" id="UP001228581">
    <property type="component" value="Unassembled WGS sequence"/>
</dbReference>
<proteinExistence type="predicted"/>
<dbReference type="InterPro" id="IPR020503">
    <property type="entry name" value="Uncharacterised_Rv2561"/>
</dbReference>
<name>A0ABT7CWZ4_9BACT</name>
<reference evidence="1 2" key="1">
    <citation type="submission" date="2023-05" db="EMBL/GenBank/DDBJ databases">
        <authorList>
            <person name="Zhang X."/>
        </authorList>
    </citation>
    <scope>NUCLEOTIDE SEQUENCE [LARGE SCALE GENOMIC DNA]</scope>
    <source>
        <strain evidence="1 2">DM2B3-1</strain>
    </source>
</reference>
<dbReference type="EMBL" id="JASJOT010000043">
    <property type="protein sequence ID" value="MDJ1498288.1"/>
    <property type="molecule type" value="Genomic_DNA"/>
</dbReference>
<protein>
    <submittedName>
        <fullName evidence="1">DUF2652 domain-containing protein</fullName>
    </submittedName>
</protein>